<dbReference type="AlphaFoldDB" id="A0A5J4YIT8"/>
<dbReference type="PANTHER" id="PTHR12419:SF7">
    <property type="entry name" value="OTU DOMAIN-CONTAINING PROTEIN 3"/>
    <property type="match status" value="1"/>
</dbReference>
<feature type="region of interest" description="Disordered" evidence="1">
    <location>
        <begin position="1"/>
        <end position="51"/>
    </location>
</feature>
<dbReference type="GO" id="GO:0016579">
    <property type="term" value="P:protein deubiquitination"/>
    <property type="evidence" value="ECO:0007669"/>
    <property type="project" value="TreeGrafter"/>
</dbReference>
<dbReference type="PANTHER" id="PTHR12419">
    <property type="entry name" value="OTU DOMAIN CONTAINING PROTEIN"/>
    <property type="match status" value="1"/>
</dbReference>
<dbReference type="OrthoDB" id="5981at2759"/>
<feature type="compositionally biased region" description="Basic and acidic residues" evidence="1">
    <location>
        <begin position="160"/>
        <end position="172"/>
    </location>
</feature>
<dbReference type="Gene3D" id="3.90.70.80">
    <property type="match status" value="2"/>
</dbReference>
<protein>
    <recommendedName>
        <fullName evidence="2">OTU domain-containing protein</fullName>
    </recommendedName>
</protein>
<organism evidence="3 4">
    <name type="scientific">Porphyridium purpureum</name>
    <name type="common">Red alga</name>
    <name type="synonym">Porphyridium cruentum</name>
    <dbReference type="NCBI Taxonomy" id="35688"/>
    <lineage>
        <taxon>Eukaryota</taxon>
        <taxon>Rhodophyta</taxon>
        <taxon>Bangiophyceae</taxon>
        <taxon>Porphyridiales</taxon>
        <taxon>Porphyridiaceae</taxon>
        <taxon>Porphyridium</taxon>
    </lineage>
</organism>
<dbReference type="InterPro" id="IPR050704">
    <property type="entry name" value="Peptidase_C85-like"/>
</dbReference>
<dbReference type="Pfam" id="PF02338">
    <property type="entry name" value="OTU"/>
    <property type="match status" value="1"/>
</dbReference>
<reference evidence="4" key="1">
    <citation type="journal article" date="2019" name="Nat. Commun.">
        <title>Expansion of phycobilisome linker gene families in mesophilic red algae.</title>
        <authorList>
            <person name="Lee J."/>
            <person name="Kim D."/>
            <person name="Bhattacharya D."/>
            <person name="Yoon H.S."/>
        </authorList>
    </citation>
    <scope>NUCLEOTIDE SEQUENCE [LARGE SCALE GENOMIC DNA]</scope>
    <source>
        <strain evidence="4">CCMP 1328</strain>
    </source>
</reference>
<evidence type="ECO:0000259" key="2">
    <source>
        <dbReference type="PROSITE" id="PS50802"/>
    </source>
</evidence>
<gene>
    <name evidence="3" type="ORF">FVE85_3445</name>
</gene>
<evidence type="ECO:0000313" key="4">
    <source>
        <dbReference type="Proteomes" id="UP000324585"/>
    </source>
</evidence>
<keyword evidence="4" id="KW-1185">Reference proteome</keyword>
<comment type="caution">
    <text evidence="3">The sequence shown here is derived from an EMBL/GenBank/DDBJ whole genome shotgun (WGS) entry which is preliminary data.</text>
</comment>
<evidence type="ECO:0000256" key="1">
    <source>
        <dbReference type="SAM" id="MobiDB-lite"/>
    </source>
</evidence>
<sequence>MGGKRAGSTGKRAKKSQSQQHQQHQRQQSNKGGSTRRRNGGKGSAKVHGKDTLSASDLEDLAKFNLFLEPASKTIFDTERDGNCLFRAVMDQLCVHREKHRARYVEAGITEMTTVDDENDDVQKDEPGVEEESPGDDGNSSAENEGDWIPVIGSYSRSQRTPERNQVRSMDTSDRKKSVLSCRACRWAHSSIEELRARCCDYMEKDEEIFAPFVDEDRKFDVYVSEMREDGTWAGNMELQALSMLLHANFRIYILDARPIEIVNFDPKSLDNAGVRVDPDRTSTMGEILDTQVQDTNPRMLEFPTLLLSYHQQEHYGSVRDFEETDDSRAARLARRKRIEAKRVVIEDDGEDEEEGT</sequence>
<feature type="compositionally biased region" description="Low complexity" evidence="1">
    <location>
        <begin position="16"/>
        <end position="29"/>
    </location>
</feature>
<proteinExistence type="predicted"/>
<dbReference type="InterPro" id="IPR038765">
    <property type="entry name" value="Papain-like_cys_pep_sf"/>
</dbReference>
<dbReference type="CDD" id="cd22771">
    <property type="entry name" value="OTU_plant_OTU7-like"/>
    <property type="match status" value="1"/>
</dbReference>
<dbReference type="InterPro" id="IPR003323">
    <property type="entry name" value="OTU_dom"/>
</dbReference>
<dbReference type="GO" id="GO:0004843">
    <property type="term" value="F:cysteine-type deubiquitinase activity"/>
    <property type="evidence" value="ECO:0007669"/>
    <property type="project" value="TreeGrafter"/>
</dbReference>
<name>A0A5J4YIT8_PORPP</name>
<feature type="domain" description="OTU" evidence="2">
    <location>
        <begin position="73"/>
        <end position="322"/>
    </location>
</feature>
<evidence type="ECO:0000313" key="3">
    <source>
        <dbReference type="EMBL" id="KAA8490377.1"/>
    </source>
</evidence>
<dbReference type="SUPFAM" id="SSF54001">
    <property type="entry name" value="Cysteine proteinases"/>
    <property type="match status" value="2"/>
</dbReference>
<feature type="region of interest" description="Disordered" evidence="1">
    <location>
        <begin position="114"/>
        <end position="172"/>
    </location>
</feature>
<dbReference type="EMBL" id="VRMN01000030">
    <property type="protein sequence ID" value="KAA8490377.1"/>
    <property type="molecule type" value="Genomic_DNA"/>
</dbReference>
<dbReference type="Proteomes" id="UP000324585">
    <property type="component" value="Unassembled WGS sequence"/>
</dbReference>
<accession>A0A5J4YIT8</accession>
<dbReference type="PROSITE" id="PS50802">
    <property type="entry name" value="OTU"/>
    <property type="match status" value="1"/>
</dbReference>